<dbReference type="InterPro" id="IPR035892">
    <property type="entry name" value="C2_domain_sf"/>
</dbReference>
<dbReference type="EMBL" id="LK028599">
    <property type="protein sequence ID" value="CDS24214.1"/>
    <property type="molecule type" value="Genomic_DNA"/>
</dbReference>
<feature type="domain" description="C2" evidence="2">
    <location>
        <begin position="1"/>
        <end position="117"/>
    </location>
</feature>
<feature type="region of interest" description="Disordered" evidence="1">
    <location>
        <begin position="479"/>
        <end position="565"/>
    </location>
</feature>
<reference evidence="5" key="3">
    <citation type="submission" date="2020-10" db="UniProtKB">
        <authorList>
            <consortium name="WormBaseParasite"/>
        </authorList>
    </citation>
    <scope>IDENTIFICATION</scope>
</reference>
<feature type="compositionally biased region" description="Polar residues" evidence="1">
    <location>
        <begin position="498"/>
        <end position="519"/>
    </location>
</feature>
<name>A0A068X2K6_ECHGR</name>
<dbReference type="WBParaSite" id="EgrG_000729000.2">
    <property type="protein sequence ID" value="EgrG_000729000.2"/>
    <property type="gene ID" value="EgrG_000729000"/>
</dbReference>
<evidence type="ECO:0000313" key="4">
    <source>
        <dbReference type="Proteomes" id="UP000492820"/>
    </source>
</evidence>
<sequence length="1068" mass="117600">MLGAPRNPPRVVTVRVNKASGLRNTYVEAKKHRKDNCKWKVKIKGGKKTMESYTINDPSGNPTWDFEATVEIVDISQPVVIKVTDSDDHHVGQVVIPLVQIPPRPAGPSAKPATSANLRVAELEPTKKVSEVYGSLYYWIWAESYYDDFGPEKSSGTSIIGSNRIRRSASRLSSHLHRHRDKDDGASVAESSLSMYSTASGKKKHWYQKNPIKHIQDKHRSGAAHLGSKHGSELGYSMSQSMNSLFPSENDGSILGGRSGNGSYISAGSNAVLTDVDSEMPTAARKIANNPDTALKRPTIPSERPKRRSEYETPLKQTEKTPSPASSDEGDDIQTQPPSALEAPLSTQEPPSLLFISPSTGSLNSETEVRVYGKNLSPSIMRHAVLLVDDYTVANYNWSVSEGSWTEEPRATHRLTLKVPPKKDASDSNEVWIDVETMGHGRLRCPTPFVYHVSEKPPKEKQPSSNLLESGFIRNSSIRLSDNRARRSVRRPAETTPLKATSPLTTEKSGFARNSSIRLSDTRVRRSMRGAKPPPPTLPSFNEIPSGAGTRSSGLGSEDSFSETTAPGATICSIDELNPPQERTKVTLPTILKSKNDHSLRTVPDKKTLEVSSDFDDNSSPQLQPSPSSGMKDDNETKGARSPIPVLTEHQKSQSPGSTVIKSPLESDFYSAAKIEEKKPKTSSPTSIEPKASPPRSRSPSPVVTGLYYEDDFYLSTLKEVEKPRTPSLVITQTQKSRSPSPIAIKPQNGSEYQASPFKESSNAGSVVDSTHVTSRYHSDEESSRSSSPAEINTKKRPDPIGGIVTVPSQQYDEEKAKTVLREGEEATLESGDSTDYSLDSACGDSLLPTMDENSYLRSQVHPRFVLMEPSKGSTVGDYEVCLYGVHLDKAVMLHAQVFIDVYNVPKENWRVVPGQWPSLAPDATHCLLIRVPPMPPGEAWIEVETLNDGRLQCPRPFVFTDNFLMKHSMRGMGGQVDAASPPTIRKPASSFADFELSPKEKVAKLHAKNNKDIDSARLEISKLYNEIMHLKVELQAKSADEVRVARELCILQNRLLEDGHLKYLERD</sequence>
<feature type="compositionally biased region" description="Basic residues" evidence="1">
    <location>
        <begin position="170"/>
        <end position="180"/>
    </location>
</feature>
<dbReference type="PROSITE" id="PS50004">
    <property type="entry name" value="C2"/>
    <property type="match status" value="1"/>
</dbReference>
<feature type="compositionally biased region" description="Basic and acidic residues" evidence="1">
    <location>
        <begin position="308"/>
        <end position="319"/>
    </location>
</feature>
<dbReference type="SUPFAM" id="SSF49562">
    <property type="entry name" value="C2 domain (Calcium/lipid-binding domain, CaLB)"/>
    <property type="match status" value="1"/>
</dbReference>
<feature type="region of interest" description="Disordered" evidence="1">
    <location>
        <begin position="216"/>
        <end position="235"/>
    </location>
</feature>
<dbReference type="Gene3D" id="2.60.40.150">
    <property type="entry name" value="C2 domain"/>
    <property type="match status" value="1"/>
</dbReference>
<reference evidence="3" key="2">
    <citation type="submission" date="2014-06" db="EMBL/GenBank/DDBJ databases">
        <authorList>
            <person name="Aslett M."/>
        </authorList>
    </citation>
    <scope>NUCLEOTIDE SEQUENCE</scope>
</reference>
<dbReference type="Proteomes" id="UP000492820">
    <property type="component" value="Unassembled WGS sequence"/>
</dbReference>
<feature type="region of interest" description="Disordered" evidence="1">
    <location>
        <begin position="284"/>
        <end position="360"/>
    </location>
</feature>
<dbReference type="InterPro" id="IPR000008">
    <property type="entry name" value="C2_dom"/>
</dbReference>
<organism evidence="3">
    <name type="scientific">Echinococcus granulosus</name>
    <name type="common">Hydatid tapeworm</name>
    <dbReference type="NCBI Taxonomy" id="6210"/>
    <lineage>
        <taxon>Eukaryota</taxon>
        <taxon>Metazoa</taxon>
        <taxon>Spiralia</taxon>
        <taxon>Lophotrochozoa</taxon>
        <taxon>Platyhelminthes</taxon>
        <taxon>Cestoda</taxon>
        <taxon>Eucestoda</taxon>
        <taxon>Cyclophyllidea</taxon>
        <taxon>Taeniidae</taxon>
        <taxon>Echinococcus</taxon>
        <taxon>Echinococcus granulosus group</taxon>
    </lineage>
</organism>
<gene>
    <name evidence="5" type="primary">EGR_09343</name>
    <name evidence="3" type="ORF">EgrG_000729000.1</name>
</gene>
<feature type="region of interest" description="Disordered" evidence="1">
    <location>
        <begin position="719"/>
        <end position="815"/>
    </location>
</feature>
<accession>A0A068X2K6</accession>
<feature type="region of interest" description="Disordered" evidence="1">
    <location>
        <begin position="610"/>
        <end position="704"/>
    </location>
</feature>
<feature type="compositionally biased region" description="Low complexity" evidence="1">
    <location>
        <begin position="619"/>
        <end position="629"/>
    </location>
</feature>
<evidence type="ECO:0000259" key="2">
    <source>
        <dbReference type="PROSITE" id="PS50004"/>
    </source>
</evidence>
<protein>
    <submittedName>
        <fullName evidence="3 5">Immunoglobulin E set</fullName>
    </submittedName>
</protein>
<evidence type="ECO:0000313" key="3">
    <source>
        <dbReference type="EMBL" id="CDS24214.1"/>
    </source>
</evidence>
<evidence type="ECO:0000256" key="1">
    <source>
        <dbReference type="SAM" id="MobiDB-lite"/>
    </source>
</evidence>
<evidence type="ECO:0000313" key="5">
    <source>
        <dbReference type="WBParaSite" id="EgrG_000729000.2"/>
    </source>
</evidence>
<reference evidence="3 4" key="1">
    <citation type="journal article" date="2013" name="Nature">
        <title>The genomes of four tapeworm species reveal adaptations to parasitism.</title>
        <authorList>
            <person name="Tsai I.J."/>
            <person name="Zarowiecki M."/>
            <person name="Holroyd N."/>
            <person name="Garciarrubio A."/>
            <person name="Sanchez-Flores A."/>
            <person name="Brooks K.L."/>
            <person name="Tracey A."/>
            <person name="Bobes R.J."/>
            <person name="Fragoso G."/>
            <person name="Sciutto E."/>
            <person name="Aslett M."/>
            <person name="Beasley H."/>
            <person name="Bennett H.M."/>
            <person name="Cai J."/>
            <person name="Camicia F."/>
            <person name="Clark R."/>
            <person name="Cucher M."/>
            <person name="De Silva N."/>
            <person name="Day T.A."/>
            <person name="Deplazes P."/>
            <person name="Estrada K."/>
            <person name="Fernandez C."/>
            <person name="Holland P.W."/>
            <person name="Hou J."/>
            <person name="Hu S."/>
            <person name="Huckvale T."/>
            <person name="Hung S.S."/>
            <person name="Kamenetzky L."/>
            <person name="Keane J.A."/>
            <person name="Kiss F."/>
            <person name="Koziol U."/>
            <person name="Lambert O."/>
            <person name="Liu K."/>
            <person name="Luo X."/>
            <person name="Luo Y."/>
            <person name="Macchiaroli N."/>
            <person name="Nichol S."/>
            <person name="Paps J."/>
            <person name="Parkinson J."/>
            <person name="Pouchkina-Stantcheva N."/>
            <person name="Riddiford N."/>
            <person name="Rosenzvit M."/>
            <person name="Salinas G."/>
            <person name="Wasmuth J.D."/>
            <person name="Zamanian M."/>
            <person name="Zheng Y."/>
            <person name="Cai X."/>
            <person name="Soberon X."/>
            <person name="Olson P.D."/>
            <person name="Laclette J.P."/>
            <person name="Brehm K."/>
            <person name="Berriman M."/>
            <person name="Garciarrubio A."/>
            <person name="Bobes R.J."/>
            <person name="Fragoso G."/>
            <person name="Sanchez-Flores A."/>
            <person name="Estrada K."/>
            <person name="Cevallos M.A."/>
            <person name="Morett E."/>
            <person name="Gonzalez V."/>
            <person name="Portillo T."/>
            <person name="Ochoa-Leyva A."/>
            <person name="Jose M.V."/>
            <person name="Sciutto E."/>
            <person name="Landa A."/>
            <person name="Jimenez L."/>
            <person name="Valdes V."/>
            <person name="Carrero J.C."/>
            <person name="Larralde C."/>
            <person name="Morales-Montor J."/>
            <person name="Limon-Lason J."/>
            <person name="Soberon X."/>
            <person name="Laclette J.P."/>
        </authorList>
    </citation>
    <scope>NUCLEOTIDE SEQUENCE [LARGE SCALE GENOMIC DNA]</scope>
</reference>
<feature type="region of interest" description="Disordered" evidence="1">
    <location>
        <begin position="170"/>
        <end position="190"/>
    </location>
</feature>
<dbReference type="CDD" id="cd00603">
    <property type="entry name" value="IPT_PCSR"/>
    <property type="match status" value="1"/>
</dbReference>
<dbReference type="OrthoDB" id="6278202at2759"/>
<feature type="compositionally biased region" description="Polar residues" evidence="1">
    <location>
        <begin position="748"/>
        <end position="774"/>
    </location>
</feature>
<feature type="compositionally biased region" description="Polar residues" evidence="1">
    <location>
        <begin position="729"/>
        <end position="740"/>
    </location>
</feature>
<dbReference type="AlphaFoldDB" id="A0A068X2K6"/>
<proteinExistence type="predicted"/>
<dbReference type="SMART" id="SM00239">
    <property type="entry name" value="C2"/>
    <property type="match status" value="1"/>
</dbReference>